<organism evidence="1 2">
    <name type="scientific">Shouchella xiaoxiensis</name>
    <dbReference type="NCBI Taxonomy" id="766895"/>
    <lineage>
        <taxon>Bacteria</taxon>
        <taxon>Bacillati</taxon>
        <taxon>Bacillota</taxon>
        <taxon>Bacilli</taxon>
        <taxon>Bacillales</taxon>
        <taxon>Bacillaceae</taxon>
        <taxon>Shouchella</taxon>
    </lineage>
</organism>
<gene>
    <name evidence="1" type="ORF">JOC54_004689</name>
</gene>
<keyword evidence="2" id="KW-1185">Reference proteome</keyword>
<evidence type="ECO:0000313" key="2">
    <source>
        <dbReference type="Proteomes" id="UP001179280"/>
    </source>
</evidence>
<dbReference type="Proteomes" id="UP001179280">
    <property type="component" value="Unassembled WGS sequence"/>
</dbReference>
<dbReference type="EMBL" id="JAFBCV010000035">
    <property type="protein sequence ID" value="MBM7841385.1"/>
    <property type="molecule type" value="Genomic_DNA"/>
</dbReference>
<dbReference type="InterPro" id="IPR047670">
    <property type="entry name" value="YfjT-like"/>
</dbReference>
<evidence type="ECO:0000313" key="1">
    <source>
        <dbReference type="EMBL" id="MBM7841385.1"/>
    </source>
</evidence>
<protein>
    <submittedName>
        <fullName evidence="1">Uncharacterized protein</fullName>
    </submittedName>
</protein>
<dbReference type="NCBIfam" id="NF040878">
    <property type="entry name" value="SE1561_fam"/>
    <property type="match status" value="1"/>
</dbReference>
<accession>A0ABS2T1K2</accession>
<reference evidence="1" key="1">
    <citation type="submission" date="2021-01" db="EMBL/GenBank/DDBJ databases">
        <title>Genomic Encyclopedia of Type Strains, Phase IV (KMG-IV): sequencing the most valuable type-strain genomes for metagenomic binning, comparative biology and taxonomic classification.</title>
        <authorList>
            <person name="Goeker M."/>
        </authorList>
    </citation>
    <scope>NUCLEOTIDE SEQUENCE</scope>
    <source>
        <strain evidence="1">DSM 21943</strain>
    </source>
</reference>
<dbReference type="RefSeq" id="WP_204469445.1">
    <property type="nucleotide sequence ID" value="NZ_JAFBCV010000035.1"/>
</dbReference>
<sequence length="63" mass="7180">MGGTINSKDKQLDYLQQRFVLLAEVVEGMDADSATVNELDSILTMIEDIETKCIQFRKDWPSE</sequence>
<name>A0ABS2T1K2_9BACI</name>
<proteinExistence type="predicted"/>
<comment type="caution">
    <text evidence="1">The sequence shown here is derived from an EMBL/GenBank/DDBJ whole genome shotgun (WGS) entry which is preliminary data.</text>
</comment>